<evidence type="ECO:0000259" key="6">
    <source>
        <dbReference type="Pfam" id="PF03634"/>
    </source>
</evidence>
<dbReference type="InterPro" id="IPR017887">
    <property type="entry name" value="TF_TCP_subgr"/>
</dbReference>
<evidence type="ECO:0000256" key="4">
    <source>
        <dbReference type="ARBA" id="ARBA00023163"/>
    </source>
</evidence>
<evidence type="ECO:0000256" key="5">
    <source>
        <dbReference type="ARBA" id="ARBA00023242"/>
    </source>
</evidence>
<dbReference type="GO" id="GO:0043565">
    <property type="term" value="F:sequence-specific DNA binding"/>
    <property type="evidence" value="ECO:0007669"/>
    <property type="project" value="TreeGrafter"/>
</dbReference>
<evidence type="ECO:0000313" key="7">
    <source>
        <dbReference type="EMBL" id="WOG93179.1"/>
    </source>
</evidence>
<name>A0AAF1ARX4_DAUCS</name>
<evidence type="ECO:0000256" key="3">
    <source>
        <dbReference type="ARBA" id="ARBA00023125"/>
    </source>
</evidence>
<evidence type="ECO:0000256" key="1">
    <source>
        <dbReference type="ARBA" id="ARBA00004123"/>
    </source>
</evidence>
<accession>A0AAF1ARX4</accession>
<reference evidence="7" key="1">
    <citation type="journal article" date="2016" name="Nat. Genet.">
        <title>A high-quality carrot genome assembly provides new insights into carotenoid accumulation and asterid genome evolution.</title>
        <authorList>
            <person name="Iorizzo M."/>
            <person name="Ellison S."/>
            <person name="Senalik D."/>
            <person name="Zeng P."/>
            <person name="Satapoomin P."/>
            <person name="Huang J."/>
            <person name="Bowman M."/>
            <person name="Iovene M."/>
            <person name="Sanseverino W."/>
            <person name="Cavagnaro P."/>
            <person name="Yildiz M."/>
            <person name="Macko-Podgorni A."/>
            <person name="Moranska E."/>
            <person name="Grzebelus E."/>
            <person name="Grzebelus D."/>
            <person name="Ashrafi H."/>
            <person name="Zheng Z."/>
            <person name="Cheng S."/>
            <person name="Spooner D."/>
            <person name="Van Deynze A."/>
            <person name="Simon P."/>
        </authorList>
    </citation>
    <scope>NUCLEOTIDE SEQUENCE</scope>
    <source>
        <tissue evidence="7">Leaf</tissue>
    </source>
</reference>
<evidence type="ECO:0000313" key="8">
    <source>
        <dbReference type="Proteomes" id="UP000077755"/>
    </source>
</evidence>
<dbReference type="GO" id="GO:0003700">
    <property type="term" value="F:DNA-binding transcription factor activity"/>
    <property type="evidence" value="ECO:0007669"/>
    <property type="project" value="InterPro"/>
</dbReference>
<keyword evidence="4" id="KW-0804">Transcription</keyword>
<dbReference type="PANTHER" id="PTHR31072">
    <property type="entry name" value="TRANSCRIPTION FACTOR TCP4-RELATED"/>
    <property type="match status" value="1"/>
</dbReference>
<dbReference type="PANTHER" id="PTHR31072:SF224">
    <property type="entry name" value="TRANSCRIPTION FACTOR TCP1"/>
    <property type="match status" value="1"/>
</dbReference>
<dbReference type="InterPro" id="IPR005333">
    <property type="entry name" value="Transcription_factor_TCP"/>
</dbReference>
<sequence>MKPPHTFRKDRHSKILTAQGPRDRRVRLSIQVARRFFDLHDTLRFDKASETLGWLLTNSQPAIDDLVKNKRSSCAAVDEGCSRSDTTEAAEMRDKHYMKNTTSIDNTQDQRVSMQLEEKAKLASLLARESRAKARARARERTRQKMCVRHLLGTNKLLPHDFRIAANHLSTWNELSYLHNISCRAPYFSVGTDQVGQILPPSLLHVYFDF</sequence>
<keyword evidence="3" id="KW-0238">DNA-binding</keyword>
<evidence type="ECO:0000256" key="2">
    <source>
        <dbReference type="ARBA" id="ARBA00023015"/>
    </source>
</evidence>
<dbReference type="Proteomes" id="UP000077755">
    <property type="component" value="Chromosome 3"/>
</dbReference>
<gene>
    <name evidence="7" type="ORF">DCAR_0312460</name>
</gene>
<feature type="domain" description="TCP" evidence="6">
    <location>
        <begin position="7"/>
        <end position="147"/>
    </location>
</feature>
<keyword evidence="5" id="KW-0539">Nucleus</keyword>
<comment type="subcellular location">
    <subcellularLocation>
        <location evidence="1">Nucleus</location>
    </subcellularLocation>
</comment>
<dbReference type="Pfam" id="PF03634">
    <property type="entry name" value="TCP"/>
    <property type="match status" value="1"/>
</dbReference>
<dbReference type="EMBL" id="CP093345">
    <property type="protein sequence ID" value="WOG93179.1"/>
    <property type="molecule type" value="Genomic_DNA"/>
</dbReference>
<dbReference type="AlphaFoldDB" id="A0AAF1ARX4"/>
<dbReference type="GO" id="GO:0005634">
    <property type="term" value="C:nucleus"/>
    <property type="evidence" value="ECO:0007669"/>
    <property type="project" value="UniProtKB-SubCell"/>
</dbReference>
<organism evidence="7 8">
    <name type="scientific">Daucus carota subsp. sativus</name>
    <name type="common">Carrot</name>
    <dbReference type="NCBI Taxonomy" id="79200"/>
    <lineage>
        <taxon>Eukaryota</taxon>
        <taxon>Viridiplantae</taxon>
        <taxon>Streptophyta</taxon>
        <taxon>Embryophyta</taxon>
        <taxon>Tracheophyta</taxon>
        <taxon>Spermatophyta</taxon>
        <taxon>Magnoliopsida</taxon>
        <taxon>eudicotyledons</taxon>
        <taxon>Gunneridae</taxon>
        <taxon>Pentapetalae</taxon>
        <taxon>asterids</taxon>
        <taxon>campanulids</taxon>
        <taxon>Apiales</taxon>
        <taxon>Apiaceae</taxon>
        <taxon>Apioideae</taxon>
        <taxon>Scandiceae</taxon>
        <taxon>Daucinae</taxon>
        <taxon>Daucus</taxon>
        <taxon>Daucus sect. Daucus</taxon>
    </lineage>
</organism>
<reference evidence="7" key="2">
    <citation type="submission" date="2022-03" db="EMBL/GenBank/DDBJ databases">
        <title>Draft title - Genomic analysis of global carrot germplasm unveils the trajectory of domestication and the origin of high carotenoid orange carrot.</title>
        <authorList>
            <person name="Iorizzo M."/>
            <person name="Ellison S."/>
            <person name="Senalik D."/>
            <person name="Macko-Podgorni A."/>
            <person name="Grzebelus D."/>
            <person name="Bostan H."/>
            <person name="Rolling W."/>
            <person name="Curaba J."/>
            <person name="Simon P."/>
        </authorList>
    </citation>
    <scope>NUCLEOTIDE SEQUENCE</scope>
    <source>
        <tissue evidence="7">Leaf</tissue>
    </source>
</reference>
<keyword evidence="2" id="KW-0805">Transcription regulation</keyword>
<proteinExistence type="predicted"/>
<keyword evidence="8" id="KW-1185">Reference proteome</keyword>
<dbReference type="GO" id="GO:2000032">
    <property type="term" value="P:regulation of secondary shoot formation"/>
    <property type="evidence" value="ECO:0007669"/>
    <property type="project" value="TreeGrafter"/>
</dbReference>
<protein>
    <recommendedName>
        <fullName evidence="6">TCP domain-containing protein</fullName>
    </recommendedName>
</protein>